<keyword evidence="2" id="KW-0472">Membrane</keyword>
<evidence type="ECO:0000256" key="1">
    <source>
        <dbReference type="SAM" id="MobiDB-lite"/>
    </source>
</evidence>
<accession>A0A085WEI3</accession>
<evidence type="ECO:0000313" key="5">
    <source>
        <dbReference type="Proteomes" id="UP000028725"/>
    </source>
</evidence>
<reference evidence="4 5" key="1">
    <citation type="submission" date="2014-04" db="EMBL/GenBank/DDBJ databases">
        <title>Genome assembly of Hyalangium minutum DSM 14724.</title>
        <authorList>
            <person name="Sharma G."/>
            <person name="Subramanian S."/>
        </authorList>
    </citation>
    <scope>NUCLEOTIDE SEQUENCE [LARGE SCALE GENOMIC DNA]</scope>
    <source>
        <strain evidence="4 5">DSM 14724</strain>
    </source>
</reference>
<protein>
    <recommendedName>
        <fullName evidence="3">GYF domain-containing protein</fullName>
    </recommendedName>
</protein>
<dbReference type="STRING" id="394096.DB31_1161"/>
<sequence>MLDGLSELELDAIVSQLRTDKNLAVAPVPAASERLGAVTEQRLRLTASGRLSVPESEAARDEAALQAWHIALGERVVGPLQVSALRAHWERGELGPDSLCWRKGFEGWQRVCQVPGLAECLAPRTATAPSSPEELVPDPNADALDFPLKGAEALRILAEEIPPPLPSRQPEVPPPVLEEEPVTAPMLEPEPPTVPEALQAQAAAGVHPILNAQPPTQVEVRVRGGGWLALSGGIVGGMLVALAMWLLGLSATWGQSSRGTSLQDSTSATASTPAATANTPTPSVPAALKPEAMGLVPSTGTNPAGTPALSASTAGVPAVASGSLHAPTLGTFSGLGSATASLKPTPVPAPLSKPTVQKSDSTETLKQAASPTRQVTFDEPPMPKRAKAEVSALASRTGDARGATQQDAVEEDDSDDLGLDKEFERELSDPAKRAVPAKRTVYIPPDPKPLEAPASLAQSDIFSVVVSNKGDITECVSAQKLQSDESTRRVVMRWTILPSGKVTDVDTETRAYQGTPLALCLEGRIRAWTFPKHQEQGSPVRFPFVF</sequence>
<feature type="compositionally biased region" description="Polar residues" evidence="1">
    <location>
        <begin position="354"/>
        <end position="375"/>
    </location>
</feature>
<dbReference type="InterPro" id="IPR025640">
    <property type="entry name" value="GYF_2"/>
</dbReference>
<evidence type="ECO:0000259" key="3">
    <source>
        <dbReference type="Pfam" id="PF14237"/>
    </source>
</evidence>
<feature type="compositionally biased region" description="Polar residues" evidence="1">
    <location>
        <begin position="255"/>
        <end position="264"/>
    </location>
</feature>
<dbReference type="InterPro" id="IPR049806">
    <property type="entry name" value="MasK-like_C"/>
</dbReference>
<feature type="region of interest" description="Disordered" evidence="1">
    <location>
        <begin position="255"/>
        <end position="287"/>
    </location>
</feature>
<proteinExistence type="predicted"/>
<dbReference type="EMBL" id="JMCB01000011">
    <property type="protein sequence ID" value="KFE66096.1"/>
    <property type="molecule type" value="Genomic_DNA"/>
</dbReference>
<feature type="transmembrane region" description="Helical" evidence="2">
    <location>
        <begin position="227"/>
        <end position="248"/>
    </location>
</feature>
<dbReference type="Proteomes" id="UP000028725">
    <property type="component" value="Unassembled WGS sequence"/>
</dbReference>
<comment type="caution">
    <text evidence="4">The sequence shown here is derived from an EMBL/GenBank/DDBJ whole genome shotgun (WGS) entry which is preliminary data.</text>
</comment>
<evidence type="ECO:0000256" key="2">
    <source>
        <dbReference type="SAM" id="Phobius"/>
    </source>
</evidence>
<organism evidence="4 5">
    <name type="scientific">Hyalangium minutum</name>
    <dbReference type="NCBI Taxonomy" id="394096"/>
    <lineage>
        <taxon>Bacteria</taxon>
        <taxon>Pseudomonadati</taxon>
        <taxon>Myxococcota</taxon>
        <taxon>Myxococcia</taxon>
        <taxon>Myxococcales</taxon>
        <taxon>Cystobacterineae</taxon>
        <taxon>Archangiaceae</taxon>
        <taxon>Hyalangium</taxon>
    </lineage>
</organism>
<feature type="compositionally biased region" description="Acidic residues" evidence="1">
    <location>
        <begin position="408"/>
        <end position="417"/>
    </location>
</feature>
<evidence type="ECO:0000313" key="4">
    <source>
        <dbReference type="EMBL" id="KFE66096.1"/>
    </source>
</evidence>
<gene>
    <name evidence="4" type="ORF">DB31_1161</name>
</gene>
<keyword evidence="2" id="KW-1133">Transmembrane helix</keyword>
<dbReference type="Pfam" id="PF14237">
    <property type="entry name" value="GYF_2"/>
    <property type="match status" value="1"/>
</dbReference>
<keyword evidence="2" id="KW-0812">Transmembrane</keyword>
<feature type="compositionally biased region" description="Low complexity" evidence="1">
    <location>
        <begin position="265"/>
        <end position="287"/>
    </location>
</feature>
<dbReference type="NCBIfam" id="NF033768">
    <property type="entry name" value="myxo_SS_tail"/>
    <property type="match status" value="1"/>
</dbReference>
<name>A0A085WEI3_9BACT</name>
<dbReference type="AlphaFoldDB" id="A0A085WEI3"/>
<feature type="domain" description="GYF" evidence="3">
    <location>
        <begin position="68"/>
        <end position="117"/>
    </location>
</feature>
<keyword evidence="5" id="KW-1185">Reference proteome</keyword>
<feature type="region of interest" description="Disordered" evidence="1">
    <location>
        <begin position="343"/>
        <end position="419"/>
    </location>
</feature>